<name>A0A6N6W9Y4_9BURK</name>
<reference evidence="1 2" key="1">
    <citation type="journal article" date="2020" name="Int. J. Syst. Evol. Microbiol.">
        <title>Paraburkholderia madseniana sp. nov., a phenolic acid-degrading bacterium isolated from acidic forest soil.</title>
        <authorList>
            <person name="Wilhelm R.C."/>
            <person name="Murphy S.J.L."/>
            <person name="Feriancek N.M."/>
            <person name="Karasz D.C."/>
            <person name="DeRito C.M."/>
            <person name="Newman J.D."/>
            <person name="Buckley D.H."/>
        </authorList>
    </citation>
    <scope>NUCLEOTIDE SEQUENCE [LARGE SCALE GENOMIC DNA]</scope>
    <source>
        <strain evidence="1 2">RP11</strain>
    </source>
</reference>
<proteinExistence type="predicted"/>
<evidence type="ECO:0000313" key="1">
    <source>
        <dbReference type="EMBL" id="KAE8756759.1"/>
    </source>
</evidence>
<organism evidence="1 2">
    <name type="scientific">Paraburkholderia madseniana</name>
    <dbReference type="NCBI Taxonomy" id="2599607"/>
    <lineage>
        <taxon>Bacteria</taxon>
        <taxon>Pseudomonadati</taxon>
        <taxon>Pseudomonadota</taxon>
        <taxon>Betaproteobacteria</taxon>
        <taxon>Burkholderiales</taxon>
        <taxon>Burkholderiaceae</taxon>
        <taxon>Paraburkholderia</taxon>
    </lineage>
</organism>
<dbReference type="OrthoDB" id="9135232at2"/>
<protein>
    <submittedName>
        <fullName evidence="1">Uncharacterized protein</fullName>
    </submittedName>
</protein>
<comment type="caution">
    <text evidence="1">The sequence shown here is derived from an EMBL/GenBank/DDBJ whole genome shotgun (WGS) entry which is preliminary data.</text>
</comment>
<dbReference type="Proteomes" id="UP000463700">
    <property type="component" value="Unassembled WGS sequence"/>
</dbReference>
<dbReference type="AlphaFoldDB" id="A0A6N6W9Y4"/>
<dbReference type="EMBL" id="VOSW01000058">
    <property type="protein sequence ID" value="KAE8756759.1"/>
    <property type="molecule type" value="Genomic_DNA"/>
</dbReference>
<evidence type="ECO:0000313" key="2">
    <source>
        <dbReference type="Proteomes" id="UP000463700"/>
    </source>
</evidence>
<sequence>MVEPVPERSTTLLQILCAPQLDPGEFAQVYELLARATSPTARTQRHRTEQHVALKKGIGNLRKNANKFGMDLD</sequence>
<gene>
    <name evidence="1" type="ORF">FSO04_27575</name>
</gene>
<accession>A0A6N6W9Y4</accession>